<feature type="transmembrane region" description="Helical" evidence="1">
    <location>
        <begin position="21"/>
        <end position="41"/>
    </location>
</feature>
<feature type="domain" description="Acyltransferase 3" evidence="2">
    <location>
        <begin position="19"/>
        <end position="341"/>
    </location>
</feature>
<accession>A0A3E1YA85</accession>
<name>A0A3E1YA85_9BACT</name>
<reference evidence="3 4" key="1">
    <citation type="submission" date="2018-07" db="EMBL/GenBank/DDBJ databases">
        <title>Chitinophaga K2CV101002-2 sp. nov., isolated from a monsoon evergreen broad-leaved forest soil.</title>
        <authorList>
            <person name="Lv Y."/>
        </authorList>
    </citation>
    <scope>NUCLEOTIDE SEQUENCE [LARGE SCALE GENOMIC DNA]</scope>
    <source>
        <strain evidence="3 4">GDMCC 1.1288</strain>
    </source>
</reference>
<sequence>MFKINNSELSVGKPHFEILDGLRGLAAVAVVVFHFMEIAVPDYHNSFIAHAYLAVDFFFCLSGFVIAYAYDQRINKIGISEFFRLRLIRLHPLVILGSVIGLLLFLFDPFSNLYLNYSGKILLMFLASCLMIPYPIVRERYFNLFHLNPPTWSLFWEYVANIVYALVIVRLGKKLLWLLTFIAAIALFYESKRSGNLGVGWSGDNIGGGGIRVAYSFLAGVLTYRLGWVIKSKLGFLPIGILLLASFMLPFSESFNWYAEPLIVIFYFPFIVMLGAGALSTSFGNKICLFAGDLSYPLYMVHYPFIWLFMSYVEKYKPSLMEMTMITIIGTILLIIFAYLVLKFIDEPVRRMLKNRGAKVNVAVVGDSGVHQEQKH</sequence>
<feature type="transmembrane region" description="Helical" evidence="1">
    <location>
        <begin position="47"/>
        <end position="70"/>
    </location>
</feature>
<feature type="transmembrane region" description="Helical" evidence="1">
    <location>
        <begin position="158"/>
        <end position="189"/>
    </location>
</feature>
<keyword evidence="4" id="KW-1185">Reference proteome</keyword>
<dbReference type="GO" id="GO:0016747">
    <property type="term" value="F:acyltransferase activity, transferring groups other than amino-acyl groups"/>
    <property type="evidence" value="ECO:0007669"/>
    <property type="project" value="InterPro"/>
</dbReference>
<dbReference type="InterPro" id="IPR002656">
    <property type="entry name" value="Acyl_transf_3_dom"/>
</dbReference>
<feature type="transmembrane region" description="Helical" evidence="1">
    <location>
        <begin position="209"/>
        <end position="227"/>
    </location>
</feature>
<dbReference type="EMBL" id="QPMM01000006">
    <property type="protein sequence ID" value="RFS22577.1"/>
    <property type="molecule type" value="Genomic_DNA"/>
</dbReference>
<feature type="transmembrane region" description="Helical" evidence="1">
    <location>
        <begin position="234"/>
        <end position="252"/>
    </location>
</feature>
<feature type="transmembrane region" description="Helical" evidence="1">
    <location>
        <begin position="90"/>
        <end position="107"/>
    </location>
</feature>
<dbReference type="OrthoDB" id="9796461at2"/>
<evidence type="ECO:0000256" key="1">
    <source>
        <dbReference type="SAM" id="Phobius"/>
    </source>
</evidence>
<dbReference type="PANTHER" id="PTHR23028:SF134">
    <property type="entry name" value="PUTATIVE (AFU_ORTHOLOGUE AFUA_4G08520)-RELATED"/>
    <property type="match status" value="1"/>
</dbReference>
<dbReference type="InterPro" id="IPR050879">
    <property type="entry name" value="Acyltransferase_3"/>
</dbReference>
<keyword evidence="1" id="KW-0812">Transmembrane</keyword>
<protein>
    <submittedName>
        <fullName evidence="3">Acyltransferase</fullName>
    </submittedName>
</protein>
<feature type="transmembrane region" description="Helical" evidence="1">
    <location>
        <begin position="325"/>
        <end position="345"/>
    </location>
</feature>
<dbReference type="Proteomes" id="UP000260644">
    <property type="component" value="Unassembled WGS sequence"/>
</dbReference>
<dbReference type="PANTHER" id="PTHR23028">
    <property type="entry name" value="ACETYLTRANSFERASE"/>
    <property type="match status" value="1"/>
</dbReference>
<keyword evidence="1" id="KW-1133">Transmembrane helix</keyword>
<dbReference type="Pfam" id="PF01757">
    <property type="entry name" value="Acyl_transf_3"/>
    <property type="match status" value="1"/>
</dbReference>
<keyword evidence="3" id="KW-0808">Transferase</keyword>
<keyword evidence="3" id="KW-0012">Acyltransferase</keyword>
<feature type="transmembrane region" description="Helical" evidence="1">
    <location>
        <begin position="264"/>
        <end position="284"/>
    </location>
</feature>
<evidence type="ECO:0000259" key="2">
    <source>
        <dbReference type="Pfam" id="PF01757"/>
    </source>
</evidence>
<proteinExistence type="predicted"/>
<gene>
    <name evidence="3" type="ORF">DVR12_12310</name>
</gene>
<dbReference type="AlphaFoldDB" id="A0A3E1YA85"/>
<organism evidence="3 4">
    <name type="scientific">Chitinophaga silvatica</name>
    <dbReference type="NCBI Taxonomy" id="2282649"/>
    <lineage>
        <taxon>Bacteria</taxon>
        <taxon>Pseudomonadati</taxon>
        <taxon>Bacteroidota</taxon>
        <taxon>Chitinophagia</taxon>
        <taxon>Chitinophagales</taxon>
        <taxon>Chitinophagaceae</taxon>
        <taxon>Chitinophaga</taxon>
    </lineage>
</organism>
<feature type="transmembrane region" description="Helical" evidence="1">
    <location>
        <begin position="119"/>
        <end position="137"/>
    </location>
</feature>
<comment type="caution">
    <text evidence="3">The sequence shown here is derived from an EMBL/GenBank/DDBJ whole genome shotgun (WGS) entry which is preliminary data.</text>
</comment>
<keyword evidence="1" id="KW-0472">Membrane</keyword>
<evidence type="ECO:0000313" key="3">
    <source>
        <dbReference type="EMBL" id="RFS22577.1"/>
    </source>
</evidence>
<feature type="transmembrane region" description="Helical" evidence="1">
    <location>
        <begin position="296"/>
        <end position="313"/>
    </location>
</feature>
<evidence type="ECO:0000313" key="4">
    <source>
        <dbReference type="Proteomes" id="UP000260644"/>
    </source>
</evidence>
<dbReference type="RefSeq" id="WP_116975971.1">
    <property type="nucleotide sequence ID" value="NZ_QPMM01000006.1"/>
</dbReference>